<evidence type="ECO:0000256" key="2">
    <source>
        <dbReference type="SAM" id="MobiDB-lite"/>
    </source>
</evidence>
<evidence type="ECO:0000313" key="4">
    <source>
        <dbReference type="Proteomes" id="UP000443090"/>
    </source>
</evidence>
<comment type="caution">
    <text evidence="3">The sequence shown here is derived from an EMBL/GenBank/DDBJ whole genome shotgun (WGS) entry which is preliminary data.</text>
</comment>
<dbReference type="OrthoDB" id="4088568at2759"/>
<protein>
    <submittedName>
        <fullName evidence="3">Uncharacterized protein</fullName>
    </submittedName>
</protein>
<evidence type="ECO:0000256" key="1">
    <source>
        <dbReference type="SAM" id="Coils"/>
    </source>
</evidence>
<dbReference type="Proteomes" id="UP000443090">
    <property type="component" value="Unassembled WGS sequence"/>
</dbReference>
<feature type="compositionally biased region" description="Polar residues" evidence="2">
    <location>
        <begin position="363"/>
        <end position="385"/>
    </location>
</feature>
<feature type="region of interest" description="Disordered" evidence="2">
    <location>
        <begin position="1"/>
        <end position="27"/>
    </location>
</feature>
<feature type="compositionally biased region" description="Polar residues" evidence="2">
    <location>
        <begin position="401"/>
        <end position="412"/>
    </location>
</feature>
<organism evidence="3 4">
    <name type="scientific">Lachnellula occidentalis</name>
    <dbReference type="NCBI Taxonomy" id="215460"/>
    <lineage>
        <taxon>Eukaryota</taxon>
        <taxon>Fungi</taxon>
        <taxon>Dikarya</taxon>
        <taxon>Ascomycota</taxon>
        <taxon>Pezizomycotina</taxon>
        <taxon>Leotiomycetes</taxon>
        <taxon>Helotiales</taxon>
        <taxon>Lachnaceae</taxon>
        <taxon>Lachnellula</taxon>
    </lineage>
</organism>
<feature type="region of interest" description="Disordered" evidence="2">
    <location>
        <begin position="348"/>
        <end position="385"/>
    </location>
</feature>
<feature type="compositionally biased region" description="Basic and acidic residues" evidence="2">
    <location>
        <begin position="9"/>
        <end position="20"/>
    </location>
</feature>
<feature type="compositionally biased region" description="Basic residues" evidence="2">
    <location>
        <begin position="348"/>
        <end position="362"/>
    </location>
</feature>
<name>A0A8H8U8N2_9HELO</name>
<keyword evidence="1" id="KW-0175">Coiled coil</keyword>
<sequence>MIQKRPGRTPRDHCDGRGESRGLIGRIPAGTSTKPDLHCCCGRSDCAFLKHNCTALDDLEKEVHTAAQLGQALLVRHEQYMEDAERDRLDMNYTIEKLECDKRELETRNEKTIIENRGLLDQLETLNTTVADSELHIKSLENTLQSTRQELRRLEGLASRTLELEIQLAAMEQEQDLLQRTVTKTEAEERSALHRWKKAERSICDLQDQLERIEREARDERERHVEVLGRMERQRTVERELDTAAGRLKAAAATTGQGKNGSNVVSHFVKDILQDNANLQMGIMELREMLQSSNDEVEELRQQLVLHQPLEDTEDVSAPSTLKAELASKDMPDPPPLISQALHIHHHYHVPKKETRPKKKRTSLNTSLLTPERNAQSQNTPRNQDTASAILSQTAVTIPTPNNNRWSDSGQMSDFAPSSVPSSPQSMYRNSTLFDRGIDIDSSRPTSPGSSVDPMSPQFQPIRHRKRGSEVSSRSFIPTSNFQPDNVIKEEDDDVEEMGNLETPGIPSLDDGITPDTSRDADYMQEDGDVWTSSFQPSLRRTNSHESVLSISGIDIHTLKSRPSHFTISRGNAMLRPRSRLGAPASMATVNTMVTAHPTLSRQGHDSSACLRSSIRQNNSDAHSINSSNSGENPSTGLSGKLGGWVFGRWGMSPAKSSENLRAANRNQQRLVSTPVEALKATLGRPPGINQKGPIPGFLKRVEKTSSSVTPTIVDHEALREVLLEGEAPG</sequence>
<dbReference type="EMBL" id="QGMI01000970">
    <property type="protein sequence ID" value="TVY35458.1"/>
    <property type="molecule type" value="Genomic_DNA"/>
</dbReference>
<feature type="coiled-coil region" evidence="1">
    <location>
        <begin position="81"/>
        <end position="230"/>
    </location>
</feature>
<dbReference type="AlphaFoldDB" id="A0A8H8U8N2"/>
<gene>
    <name evidence="3" type="ORF">LOCC1_G007707</name>
</gene>
<keyword evidence="4" id="KW-1185">Reference proteome</keyword>
<reference evidence="3 4" key="1">
    <citation type="submission" date="2018-05" db="EMBL/GenBank/DDBJ databases">
        <title>Genome sequencing and assembly of the regulated plant pathogen Lachnellula willkommii and related sister species for the development of diagnostic species identification markers.</title>
        <authorList>
            <person name="Giroux E."/>
            <person name="Bilodeau G."/>
        </authorList>
    </citation>
    <scope>NUCLEOTIDE SEQUENCE [LARGE SCALE GENOMIC DNA]</scope>
    <source>
        <strain evidence="3 4">CBS 160.35</strain>
    </source>
</reference>
<feature type="region of interest" description="Disordered" evidence="2">
    <location>
        <begin position="401"/>
        <end position="426"/>
    </location>
</feature>
<proteinExistence type="predicted"/>
<accession>A0A8H8U8N2</accession>
<feature type="region of interest" description="Disordered" evidence="2">
    <location>
        <begin position="440"/>
        <end position="485"/>
    </location>
</feature>
<feature type="compositionally biased region" description="Polar residues" evidence="2">
    <location>
        <begin position="470"/>
        <end position="484"/>
    </location>
</feature>
<evidence type="ECO:0000313" key="3">
    <source>
        <dbReference type="EMBL" id="TVY35458.1"/>
    </source>
</evidence>